<dbReference type="InterPro" id="IPR006311">
    <property type="entry name" value="TAT_signal"/>
</dbReference>
<sequence>MKNHFNRRKFLQYSGMAGTAALLPGNAISKSEPLFPENEIGLSKFELETPSLCLDLDIMESNLKKVHENLQGTGIGVRPHTKTHKCPAIAKMQMDAGAIGICTAKLSESQVMLENGISEVLMTGVNISSSKIRKAMQLRKRHSGFIQAVDNKQNARDLQDAAKEAGIIADVVVDLDVIRRSGVPTGLPALELAQLVDQLSNLRFKGILAYDGGAQHIKGYQKRLERTVQTFEPVSATYESMIQSGLNVEIFSGAGTGTYNMMGDVPGFTDVQVGSYLFMDTQYMVIGSKGNENLYDDFDPSLTVLATVINNNHPNRLITDSGAKSLSINKPSGMVIGEPGFSYNAGSDEYGTVTFEKANRAYKTGDLLEIIVPHCDPVVNLYDRIYGIRKGKVESILPIMARGHSR</sequence>
<dbReference type="InterPro" id="IPR051466">
    <property type="entry name" value="D-amino_acid_metab_enzyme"/>
</dbReference>
<dbReference type="RefSeq" id="WP_048641601.1">
    <property type="nucleotide sequence ID" value="NZ_CAXBGM010000033.1"/>
</dbReference>
<dbReference type="InterPro" id="IPR001608">
    <property type="entry name" value="Ala_racemase_N"/>
</dbReference>
<feature type="domain" description="D-serine dehydratase-like" evidence="3">
    <location>
        <begin position="301"/>
        <end position="389"/>
    </location>
</feature>
<protein>
    <submittedName>
        <fullName evidence="4">Low-specificity D-threonine aldolase</fullName>
    </submittedName>
</protein>
<dbReference type="InterPro" id="IPR026956">
    <property type="entry name" value="D-ser_dehydrat-like_dom"/>
</dbReference>
<keyword evidence="2" id="KW-0456">Lyase</keyword>
<dbReference type="InterPro" id="IPR029066">
    <property type="entry name" value="PLP-binding_barrel"/>
</dbReference>
<proteinExistence type="inferred from homology"/>
<comment type="similarity">
    <text evidence="1">Belongs to the DSD1 family.</text>
</comment>
<dbReference type="PROSITE" id="PS51318">
    <property type="entry name" value="TAT"/>
    <property type="match status" value="1"/>
</dbReference>
<organism evidence="4 5">
    <name type="scientific">Cyclobacterium amurskyense</name>
    <dbReference type="NCBI Taxonomy" id="320787"/>
    <lineage>
        <taxon>Bacteria</taxon>
        <taxon>Pseudomonadati</taxon>
        <taxon>Bacteroidota</taxon>
        <taxon>Cytophagia</taxon>
        <taxon>Cytophagales</taxon>
        <taxon>Cyclobacteriaceae</taxon>
        <taxon>Cyclobacterium</taxon>
    </lineage>
</organism>
<reference evidence="4 5" key="1">
    <citation type="submission" date="2015-07" db="EMBL/GenBank/DDBJ databases">
        <authorList>
            <person name="Kim K.M."/>
        </authorList>
    </citation>
    <scope>NUCLEOTIDE SEQUENCE [LARGE SCALE GENOMIC DNA]</scope>
    <source>
        <strain evidence="4 5">KCTC 12363</strain>
    </source>
</reference>
<dbReference type="Pfam" id="PF01168">
    <property type="entry name" value="Ala_racemase_N"/>
    <property type="match status" value="1"/>
</dbReference>
<dbReference type="PANTHER" id="PTHR28004:SF2">
    <property type="entry name" value="D-SERINE DEHYDRATASE"/>
    <property type="match status" value="1"/>
</dbReference>
<dbReference type="Gene3D" id="3.20.20.10">
    <property type="entry name" value="Alanine racemase"/>
    <property type="match status" value="1"/>
</dbReference>
<gene>
    <name evidence="4" type="ORF">CA2015_1811</name>
</gene>
<evidence type="ECO:0000256" key="2">
    <source>
        <dbReference type="ARBA" id="ARBA00023239"/>
    </source>
</evidence>
<evidence type="ECO:0000313" key="4">
    <source>
        <dbReference type="EMBL" id="AKP51244.1"/>
    </source>
</evidence>
<dbReference type="Proteomes" id="UP000036520">
    <property type="component" value="Chromosome"/>
</dbReference>
<dbReference type="STRING" id="320787.CA2015_1811"/>
<dbReference type="KEGG" id="camu:CA2015_1811"/>
<dbReference type="GO" id="GO:0036088">
    <property type="term" value="P:D-serine catabolic process"/>
    <property type="evidence" value="ECO:0007669"/>
    <property type="project" value="TreeGrafter"/>
</dbReference>
<dbReference type="OrthoDB" id="9788869at2"/>
<dbReference type="EMBL" id="CP012040">
    <property type="protein sequence ID" value="AKP51244.1"/>
    <property type="molecule type" value="Genomic_DNA"/>
</dbReference>
<keyword evidence="5" id="KW-1185">Reference proteome</keyword>
<dbReference type="Pfam" id="PF14031">
    <property type="entry name" value="D-ser_dehydrat"/>
    <property type="match status" value="1"/>
</dbReference>
<dbReference type="InterPro" id="IPR042208">
    <property type="entry name" value="D-ser_dehydrat-like_sf"/>
</dbReference>
<dbReference type="SUPFAM" id="SSF51419">
    <property type="entry name" value="PLP-binding barrel"/>
    <property type="match status" value="1"/>
</dbReference>
<evidence type="ECO:0000256" key="1">
    <source>
        <dbReference type="ARBA" id="ARBA00005323"/>
    </source>
</evidence>
<dbReference type="GO" id="GO:0008721">
    <property type="term" value="F:D-serine ammonia-lyase activity"/>
    <property type="evidence" value="ECO:0007669"/>
    <property type="project" value="TreeGrafter"/>
</dbReference>
<dbReference type="Gene3D" id="2.40.37.20">
    <property type="entry name" value="D-serine dehydratase-like domain"/>
    <property type="match status" value="1"/>
</dbReference>
<evidence type="ECO:0000313" key="5">
    <source>
        <dbReference type="Proteomes" id="UP000036520"/>
    </source>
</evidence>
<dbReference type="CDD" id="cd06819">
    <property type="entry name" value="PLPDE_III_LS_D-TA"/>
    <property type="match status" value="1"/>
</dbReference>
<accession>A0A0H4PAL0</accession>
<dbReference type="AlphaFoldDB" id="A0A0H4PAL0"/>
<dbReference type="PANTHER" id="PTHR28004">
    <property type="entry name" value="ZGC:162816-RELATED"/>
    <property type="match status" value="1"/>
</dbReference>
<dbReference type="SMART" id="SM01119">
    <property type="entry name" value="D-ser_dehydrat"/>
    <property type="match status" value="1"/>
</dbReference>
<evidence type="ECO:0000259" key="3">
    <source>
        <dbReference type="SMART" id="SM01119"/>
    </source>
</evidence>
<name>A0A0H4PAL0_9BACT</name>